<name>A0A3S0BGH7_9CORY</name>
<comment type="caution">
    <text evidence="3">The sequence shown here is derived from an EMBL/GenBank/DDBJ whole genome shotgun (WGS) entry which is preliminary data.</text>
</comment>
<dbReference type="InterPro" id="IPR012347">
    <property type="entry name" value="Ferritin-like"/>
</dbReference>
<dbReference type="InterPro" id="IPR029447">
    <property type="entry name" value="DUF4439"/>
</dbReference>
<dbReference type="PROSITE" id="PS51257">
    <property type="entry name" value="PROKAR_LIPOPROTEIN"/>
    <property type="match status" value="1"/>
</dbReference>
<dbReference type="EMBL" id="RXHJ01000016">
    <property type="protein sequence ID" value="RSZ61759.1"/>
    <property type="molecule type" value="Genomic_DNA"/>
</dbReference>
<dbReference type="OrthoDB" id="4407712at2"/>
<feature type="domain" description="DUF4439" evidence="2">
    <location>
        <begin position="156"/>
        <end position="257"/>
    </location>
</feature>
<evidence type="ECO:0000259" key="2">
    <source>
        <dbReference type="Pfam" id="PF14530"/>
    </source>
</evidence>
<proteinExistence type="predicted"/>
<dbReference type="Gene3D" id="1.20.1260.10">
    <property type="match status" value="1"/>
</dbReference>
<dbReference type="Proteomes" id="UP000274907">
    <property type="component" value="Unassembled WGS sequence"/>
</dbReference>
<evidence type="ECO:0000313" key="3">
    <source>
        <dbReference type="EMBL" id="RSZ61759.1"/>
    </source>
</evidence>
<keyword evidence="1" id="KW-0732">Signal</keyword>
<keyword evidence="4" id="KW-1185">Reference proteome</keyword>
<evidence type="ECO:0000313" key="4">
    <source>
        <dbReference type="Proteomes" id="UP000274907"/>
    </source>
</evidence>
<sequence>MAGRVSAVKRRLALLLTLPLLASCSVGDVASALGPRPNSQVAELADRAASDAAALDGAAAELRARHAAELAAEITRLCGTHADGTVPESCAFQTEVTELPEADVDDSLLLSLDTAVPEESRALVIRQAVDLAELEERDLPADAQVSDSRDIDAARDLLRREYAAAWGLGLARAYLSPARGAEIDEFLDAHDERILALREVLAPHGEVPVAEAGYELAGGTAPADEALVASLQEELRQVWLNAAVQAHDTPWREFAVYGTASIN</sequence>
<dbReference type="InterPro" id="IPR009078">
    <property type="entry name" value="Ferritin-like_SF"/>
</dbReference>
<dbReference type="SUPFAM" id="SSF47240">
    <property type="entry name" value="Ferritin-like"/>
    <property type="match status" value="1"/>
</dbReference>
<dbReference type="AlphaFoldDB" id="A0A3S0BGH7"/>
<evidence type="ECO:0000256" key="1">
    <source>
        <dbReference type="SAM" id="SignalP"/>
    </source>
</evidence>
<feature type="chain" id="PRO_5039693626" evidence="1">
    <location>
        <begin position="23"/>
        <end position="263"/>
    </location>
</feature>
<feature type="signal peptide" evidence="1">
    <location>
        <begin position="1"/>
        <end position="22"/>
    </location>
</feature>
<dbReference type="Pfam" id="PF14530">
    <property type="entry name" value="DUF4439"/>
    <property type="match status" value="1"/>
</dbReference>
<accession>A0A3S0BGH7</accession>
<protein>
    <submittedName>
        <fullName evidence="3">DUF4439 domain-containing protein</fullName>
    </submittedName>
</protein>
<organism evidence="3 4">
    <name type="scientific">Corynebacterium hylobatis</name>
    <dbReference type="NCBI Taxonomy" id="1859290"/>
    <lineage>
        <taxon>Bacteria</taxon>
        <taxon>Bacillati</taxon>
        <taxon>Actinomycetota</taxon>
        <taxon>Actinomycetes</taxon>
        <taxon>Mycobacteriales</taxon>
        <taxon>Corynebacteriaceae</taxon>
        <taxon>Corynebacterium</taxon>
    </lineage>
</organism>
<gene>
    <name evidence="3" type="ORF">EAH68_11815</name>
</gene>
<reference evidence="3 4" key="1">
    <citation type="submission" date="2018-12" db="EMBL/GenBank/DDBJ databases">
        <title>YIM 101343 draft genome.</title>
        <authorList>
            <person name="Chen X."/>
        </authorList>
    </citation>
    <scope>NUCLEOTIDE SEQUENCE [LARGE SCALE GENOMIC DNA]</scope>
    <source>
        <strain evidence="3 4">YIM 101343</strain>
    </source>
</reference>